<reference evidence="2 3" key="1">
    <citation type="journal article" date="2016" name="Nat. Commun.">
        <title>Thousands of microbial genomes shed light on interconnected biogeochemical processes in an aquifer system.</title>
        <authorList>
            <person name="Anantharaman K."/>
            <person name="Brown C.T."/>
            <person name="Hug L.A."/>
            <person name="Sharon I."/>
            <person name="Castelle C.J."/>
            <person name="Probst A.J."/>
            <person name="Thomas B.C."/>
            <person name="Singh A."/>
            <person name="Wilkins M.J."/>
            <person name="Karaoz U."/>
            <person name="Brodie E.L."/>
            <person name="Williams K.H."/>
            <person name="Hubbard S.S."/>
            <person name="Banfield J.F."/>
        </authorList>
    </citation>
    <scope>NUCLEOTIDE SEQUENCE [LARGE SCALE GENOMIC DNA]</scope>
</reference>
<keyword evidence="1" id="KW-0472">Membrane</keyword>
<feature type="transmembrane region" description="Helical" evidence="1">
    <location>
        <begin position="163"/>
        <end position="183"/>
    </location>
</feature>
<keyword evidence="1" id="KW-0812">Transmembrane</keyword>
<feature type="transmembrane region" description="Helical" evidence="1">
    <location>
        <begin position="37"/>
        <end position="64"/>
    </location>
</feature>
<proteinExistence type="predicted"/>
<feature type="transmembrane region" description="Helical" evidence="1">
    <location>
        <begin position="103"/>
        <end position="125"/>
    </location>
</feature>
<comment type="caution">
    <text evidence="2">The sequence shown here is derived from an EMBL/GenBank/DDBJ whole genome shotgun (WGS) entry which is preliminary data.</text>
</comment>
<evidence type="ECO:0000256" key="1">
    <source>
        <dbReference type="SAM" id="Phobius"/>
    </source>
</evidence>
<organism evidence="2 3">
    <name type="scientific">Candidatus Collierbacteria bacterium RIFOXYD1_FULL_40_9</name>
    <dbReference type="NCBI Taxonomy" id="1817731"/>
    <lineage>
        <taxon>Bacteria</taxon>
        <taxon>Candidatus Collieribacteriota</taxon>
    </lineage>
</organism>
<protein>
    <submittedName>
        <fullName evidence="2">Uncharacterized protein</fullName>
    </submittedName>
</protein>
<evidence type="ECO:0000313" key="3">
    <source>
        <dbReference type="Proteomes" id="UP000179237"/>
    </source>
</evidence>
<sequence>MIYFYLLLSLTALYYSGRVLLFQLTHLIHRVGGDRRFLIIIWSLIFLPGTIIHELSHFFMAILVGARTGKIEVFPEFLDTENPDGGVALGSVQTPKLNIIQGVLVGLAPALTGLGLLVWLGSLILQSYNLATYQNLAFQIYLFFTVSNSFFPSRTDLNHAIPAAITAAVCIAIAWLVGVQFSLSISDGVASVSKVILVTILLGTTLNLFISFIFFILRKAINR</sequence>
<dbReference type="AlphaFoldDB" id="A0A1F5FTU6"/>
<keyword evidence="1" id="KW-1133">Transmembrane helix</keyword>
<name>A0A1F5FTU6_9BACT</name>
<gene>
    <name evidence="2" type="ORF">A2572_01045</name>
</gene>
<accession>A0A1F5FTU6</accession>
<dbReference type="Proteomes" id="UP000179237">
    <property type="component" value="Unassembled WGS sequence"/>
</dbReference>
<dbReference type="EMBL" id="MFAQ01000031">
    <property type="protein sequence ID" value="OGD83028.1"/>
    <property type="molecule type" value="Genomic_DNA"/>
</dbReference>
<feature type="transmembrane region" description="Helical" evidence="1">
    <location>
        <begin position="195"/>
        <end position="217"/>
    </location>
</feature>
<evidence type="ECO:0000313" key="2">
    <source>
        <dbReference type="EMBL" id="OGD83028.1"/>
    </source>
</evidence>
<feature type="transmembrane region" description="Helical" evidence="1">
    <location>
        <begin position="131"/>
        <end position="151"/>
    </location>
</feature>